<dbReference type="Pfam" id="PF07729">
    <property type="entry name" value="FCD"/>
    <property type="match status" value="1"/>
</dbReference>
<dbReference type="Gene3D" id="1.10.10.10">
    <property type="entry name" value="Winged helix-like DNA-binding domain superfamily/Winged helix DNA-binding domain"/>
    <property type="match status" value="1"/>
</dbReference>
<keyword evidence="6" id="KW-1185">Reference proteome</keyword>
<evidence type="ECO:0000256" key="1">
    <source>
        <dbReference type="ARBA" id="ARBA00023015"/>
    </source>
</evidence>
<reference evidence="5 6" key="1">
    <citation type="submission" date="2018-08" db="EMBL/GenBank/DDBJ databases">
        <title>Bacillus chawlae sp. nov., Bacillus glennii sp. nov., and Bacillus saganii sp. nov. Isolated from the Vehicle Assembly Building at Kennedy Space Center where the Viking Spacecraft were Assembled.</title>
        <authorList>
            <person name="Seuylemezian A."/>
            <person name="Vaishampayan P."/>
        </authorList>
    </citation>
    <scope>NUCLEOTIDE SEQUENCE [LARGE SCALE GENOMIC DNA]</scope>
    <source>
        <strain evidence="5 6">V47-23a</strain>
    </source>
</reference>
<keyword evidence="1" id="KW-0805">Transcription regulation</keyword>
<dbReference type="SUPFAM" id="SSF48008">
    <property type="entry name" value="GntR ligand-binding domain-like"/>
    <property type="match status" value="1"/>
</dbReference>
<dbReference type="Pfam" id="PF00392">
    <property type="entry name" value="GntR"/>
    <property type="match status" value="1"/>
</dbReference>
<dbReference type="InterPro" id="IPR036388">
    <property type="entry name" value="WH-like_DNA-bd_sf"/>
</dbReference>
<dbReference type="PRINTS" id="PR00035">
    <property type="entry name" value="HTHGNTR"/>
</dbReference>
<evidence type="ECO:0000259" key="4">
    <source>
        <dbReference type="PROSITE" id="PS50949"/>
    </source>
</evidence>
<dbReference type="SUPFAM" id="SSF46785">
    <property type="entry name" value="Winged helix' DNA-binding domain"/>
    <property type="match status" value="1"/>
</dbReference>
<dbReference type="InterPro" id="IPR000524">
    <property type="entry name" value="Tscrpt_reg_HTH_GntR"/>
</dbReference>
<gene>
    <name evidence="5" type="ORF">D0469_06800</name>
</gene>
<dbReference type="InterPro" id="IPR011711">
    <property type="entry name" value="GntR_C"/>
</dbReference>
<dbReference type="Proteomes" id="UP000264541">
    <property type="component" value="Unassembled WGS sequence"/>
</dbReference>
<dbReference type="CDD" id="cd07377">
    <property type="entry name" value="WHTH_GntR"/>
    <property type="match status" value="1"/>
</dbReference>
<dbReference type="PANTHER" id="PTHR43537:SF5">
    <property type="entry name" value="UXU OPERON TRANSCRIPTIONAL REGULATOR"/>
    <property type="match status" value="1"/>
</dbReference>
<keyword evidence="2" id="KW-0238">DNA-binding</keyword>
<dbReference type="RefSeq" id="WP_117325886.1">
    <property type="nucleotide sequence ID" value="NZ_QVTE01000016.1"/>
</dbReference>
<comment type="caution">
    <text evidence="5">The sequence shown here is derived from an EMBL/GenBank/DDBJ whole genome shotgun (WGS) entry which is preliminary data.</text>
</comment>
<dbReference type="SMART" id="SM00895">
    <property type="entry name" value="FCD"/>
    <property type="match status" value="1"/>
</dbReference>
<dbReference type="Gene3D" id="1.20.120.530">
    <property type="entry name" value="GntR ligand-binding domain-like"/>
    <property type="match status" value="1"/>
</dbReference>
<dbReference type="SMART" id="SM00345">
    <property type="entry name" value="HTH_GNTR"/>
    <property type="match status" value="1"/>
</dbReference>
<dbReference type="EMBL" id="QVTE01000016">
    <property type="protein sequence ID" value="RFU70302.1"/>
    <property type="molecule type" value="Genomic_DNA"/>
</dbReference>
<dbReference type="InterPro" id="IPR008920">
    <property type="entry name" value="TF_FadR/GntR_C"/>
</dbReference>
<protein>
    <submittedName>
        <fullName evidence="5">FadR family transcriptional regulator</fullName>
    </submittedName>
</protein>
<name>A0A372LRA7_9BACI</name>
<dbReference type="AlphaFoldDB" id="A0A372LRA7"/>
<evidence type="ECO:0000313" key="6">
    <source>
        <dbReference type="Proteomes" id="UP000264541"/>
    </source>
</evidence>
<sequence length="239" mass="27325">MDLKSIKKKNLYEEIVYQIIQFTQNENLKPGDKLPPENKLMDLFDVSKTSVREALNILATRGIIEKRPGVGSILKEVTGSVFVENIANRLIMGEQALREILEFRRVIEVEAAGLAAERATKEQINKLREAHLNLIKANENGGIGIEEDYLFHYIIIISSGNSIFSSIFDTISTRFFEAIKITKNQSVMLSQQYITDTHKEHQKILEAIEAKDAYAARSEMLEHLQKNEQKLWSNELKFS</sequence>
<organism evidence="5 6">
    <name type="scientific">Peribacillus saganii</name>
    <dbReference type="NCBI Taxonomy" id="2303992"/>
    <lineage>
        <taxon>Bacteria</taxon>
        <taxon>Bacillati</taxon>
        <taxon>Bacillota</taxon>
        <taxon>Bacilli</taxon>
        <taxon>Bacillales</taxon>
        <taxon>Bacillaceae</taxon>
        <taxon>Peribacillus</taxon>
    </lineage>
</organism>
<proteinExistence type="predicted"/>
<evidence type="ECO:0000313" key="5">
    <source>
        <dbReference type="EMBL" id="RFU70302.1"/>
    </source>
</evidence>
<evidence type="ECO:0000256" key="2">
    <source>
        <dbReference type="ARBA" id="ARBA00023125"/>
    </source>
</evidence>
<dbReference type="PROSITE" id="PS50949">
    <property type="entry name" value="HTH_GNTR"/>
    <property type="match status" value="1"/>
</dbReference>
<dbReference type="PANTHER" id="PTHR43537">
    <property type="entry name" value="TRANSCRIPTIONAL REGULATOR, GNTR FAMILY"/>
    <property type="match status" value="1"/>
</dbReference>
<dbReference type="InterPro" id="IPR036390">
    <property type="entry name" value="WH_DNA-bd_sf"/>
</dbReference>
<feature type="domain" description="HTH gntR-type" evidence="4">
    <location>
        <begin position="9"/>
        <end position="77"/>
    </location>
</feature>
<keyword evidence="3" id="KW-0804">Transcription</keyword>
<dbReference type="GO" id="GO:0003700">
    <property type="term" value="F:DNA-binding transcription factor activity"/>
    <property type="evidence" value="ECO:0007669"/>
    <property type="project" value="InterPro"/>
</dbReference>
<evidence type="ECO:0000256" key="3">
    <source>
        <dbReference type="ARBA" id="ARBA00023163"/>
    </source>
</evidence>
<dbReference type="OrthoDB" id="9782299at2"/>
<dbReference type="GO" id="GO:0003677">
    <property type="term" value="F:DNA binding"/>
    <property type="evidence" value="ECO:0007669"/>
    <property type="project" value="UniProtKB-KW"/>
</dbReference>
<accession>A0A372LRA7</accession>